<dbReference type="PANTHER" id="PTHR31293:SF16">
    <property type="entry name" value="RNI-LIKE SUPERFAMILY PROTEIN"/>
    <property type="match status" value="1"/>
</dbReference>
<name>A0ABQ7AQU4_BRACR</name>
<comment type="caution">
    <text evidence="1">The sequence shown here is derived from an EMBL/GenBank/DDBJ whole genome shotgun (WGS) entry which is preliminary data.</text>
</comment>
<reference evidence="1 2" key="1">
    <citation type="journal article" date="2020" name="BMC Genomics">
        <title>Intraspecific diversification of the crop wild relative Brassica cretica Lam. using demographic model selection.</title>
        <authorList>
            <person name="Kioukis A."/>
            <person name="Michalopoulou V.A."/>
            <person name="Briers L."/>
            <person name="Pirintsos S."/>
            <person name="Studholme D.J."/>
            <person name="Pavlidis P."/>
            <person name="Sarris P.F."/>
        </authorList>
    </citation>
    <scope>NUCLEOTIDE SEQUENCE [LARGE SCALE GENOMIC DNA]</scope>
    <source>
        <strain evidence="2">cv. PFS-1207/04</strain>
    </source>
</reference>
<dbReference type="SUPFAM" id="SSF81383">
    <property type="entry name" value="F-box domain"/>
    <property type="match status" value="1"/>
</dbReference>
<evidence type="ECO:0000313" key="2">
    <source>
        <dbReference type="Proteomes" id="UP000266723"/>
    </source>
</evidence>
<gene>
    <name evidence="1" type="ORF">DY000_02062794</name>
</gene>
<dbReference type="InterPro" id="IPR055294">
    <property type="entry name" value="FBL60-like"/>
</dbReference>
<dbReference type="Proteomes" id="UP000266723">
    <property type="component" value="Unassembled WGS sequence"/>
</dbReference>
<sequence length="96" mass="10780">MRGSDDVLCIILSFLTTKEVALTHVLSKIWSNLLQLITGYEGTGEELSHMECFLGTLTLLEMVRVTHKGVDDTEMHHLVNDLLILPKTSPKCRSKL</sequence>
<organism evidence="1 2">
    <name type="scientific">Brassica cretica</name>
    <name type="common">Mustard</name>
    <dbReference type="NCBI Taxonomy" id="69181"/>
    <lineage>
        <taxon>Eukaryota</taxon>
        <taxon>Viridiplantae</taxon>
        <taxon>Streptophyta</taxon>
        <taxon>Embryophyta</taxon>
        <taxon>Tracheophyta</taxon>
        <taxon>Spermatophyta</taxon>
        <taxon>Magnoliopsida</taxon>
        <taxon>eudicotyledons</taxon>
        <taxon>Gunneridae</taxon>
        <taxon>Pentapetalae</taxon>
        <taxon>rosids</taxon>
        <taxon>malvids</taxon>
        <taxon>Brassicales</taxon>
        <taxon>Brassicaceae</taxon>
        <taxon>Brassiceae</taxon>
        <taxon>Brassica</taxon>
    </lineage>
</organism>
<keyword evidence="2" id="KW-1185">Reference proteome</keyword>
<dbReference type="InterPro" id="IPR036047">
    <property type="entry name" value="F-box-like_dom_sf"/>
</dbReference>
<dbReference type="PANTHER" id="PTHR31293">
    <property type="entry name" value="RNI-LIKE SUPERFAMILY PROTEIN"/>
    <property type="match status" value="1"/>
</dbReference>
<protein>
    <submittedName>
        <fullName evidence="1">Uncharacterized protein</fullName>
    </submittedName>
</protein>
<evidence type="ECO:0000313" key="1">
    <source>
        <dbReference type="EMBL" id="KAF3516364.1"/>
    </source>
</evidence>
<accession>A0ABQ7AQU4</accession>
<dbReference type="EMBL" id="QGKV02001556">
    <property type="protein sequence ID" value="KAF3516364.1"/>
    <property type="molecule type" value="Genomic_DNA"/>
</dbReference>
<proteinExistence type="predicted"/>